<keyword evidence="7" id="KW-1185">Reference proteome</keyword>
<dbReference type="Proteomes" id="UP000831796">
    <property type="component" value="Chromosome"/>
</dbReference>
<sequence length="383" mass="41991">MYVAQSKSGPTTDKPAPKENQQARLTANDDKVNALLSKLTLEEKIKMVHAVSSFNSGGVERLNIPELETSDGPHGVRFEHGRGWTAQKGVDDAGTYLPTNNTLASTWNPALGYAYGSVLGAEANYRGKDVILGPGINIIRAPLNGRNFEYLSEDPFLVSKMVVGYIKGVQDQGVSACVKHYAANNQEIHRNDVDVDMSERALREIYLPGFKAAVQEGGVNTLMGSYNKFRGTWATENAYLMNDILKKEWGFNGVVMSDWGSVHNTQNALRNGTDLEMGTDLVLAYQGTSQTSGSINQEKLSETVYDRFFLGNAALDAIKKDPSLQPLLDDKVRRILRVMYATNMLDGAKRKAGSYNTKQHQATALKVAEEGIVLLKNDGNILP</sequence>
<dbReference type="SUPFAM" id="SSF51445">
    <property type="entry name" value="(Trans)glycosidases"/>
    <property type="match status" value="1"/>
</dbReference>
<dbReference type="Gene3D" id="3.20.20.300">
    <property type="entry name" value="Glycoside hydrolase, family 3, N-terminal domain"/>
    <property type="match status" value="1"/>
</dbReference>
<comment type="similarity">
    <text evidence="1">Belongs to the glycosyl hydrolase 3 family.</text>
</comment>
<dbReference type="PROSITE" id="PS00775">
    <property type="entry name" value="GLYCOSYL_HYDROL_F3"/>
    <property type="match status" value="1"/>
</dbReference>
<evidence type="ECO:0000313" key="7">
    <source>
        <dbReference type="Proteomes" id="UP000831796"/>
    </source>
</evidence>
<dbReference type="InterPro" id="IPR036881">
    <property type="entry name" value="Glyco_hydro_3_C_sf"/>
</dbReference>
<reference evidence="6" key="1">
    <citation type="submission" date="2022-04" db="EMBL/GenBank/DDBJ databases">
        <title>Hymenobacter sp. isolated from the air.</title>
        <authorList>
            <person name="Won M."/>
            <person name="Lee C.-M."/>
            <person name="Woen H.-Y."/>
            <person name="Kwon S.-W."/>
        </authorList>
    </citation>
    <scope>NUCLEOTIDE SEQUENCE</scope>
    <source>
        <strain evidence="6">5116S-3</strain>
    </source>
</reference>
<evidence type="ECO:0000256" key="3">
    <source>
        <dbReference type="ARBA" id="ARBA00023277"/>
    </source>
</evidence>
<proteinExistence type="inferred from homology"/>
<dbReference type="KEGG" id="hcu:MUN79_08890"/>
<feature type="compositionally biased region" description="Polar residues" evidence="4">
    <location>
        <begin position="1"/>
        <end position="11"/>
    </location>
</feature>
<dbReference type="InterPro" id="IPR050288">
    <property type="entry name" value="Cellulose_deg_GH3"/>
</dbReference>
<feature type="region of interest" description="Disordered" evidence="4">
    <location>
        <begin position="1"/>
        <end position="23"/>
    </location>
</feature>
<dbReference type="PANTHER" id="PTHR42715:SF10">
    <property type="entry name" value="BETA-GLUCOSIDASE"/>
    <property type="match status" value="1"/>
</dbReference>
<dbReference type="InterPro" id="IPR019800">
    <property type="entry name" value="Glyco_hydro_3_AS"/>
</dbReference>
<evidence type="ECO:0000313" key="6">
    <source>
        <dbReference type="EMBL" id="UOQ73990.1"/>
    </source>
</evidence>
<dbReference type="InterPro" id="IPR017853">
    <property type="entry name" value="GH"/>
</dbReference>
<dbReference type="PRINTS" id="PR00133">
    <property type="entry name" value="GLHYDRLASE3"/>
</dbReference>
<accession>A0A8T9QDT1</accession>
<dbReference type="AlphaFoldDB" id="A0A8T9QDT1"/>
<dbReference type="Pfam" id="PF00933">
    <property type="entry name" value="Glyco_hydro_3"/>
    <property type="match status" value="1"/>
</dbReference>
<feature type="domain" description="Glycoside hydrolase family 3 N-terminal" evidence="5">
    <location>
        <begin position="92"/>
        <end position="336"/>
    </location>
</feature>
<dbReference type="Gene3D" id="3.40.50.1700">
    <property type="entry name" value="Glycoside hydrolase family 3 C-terminal domain"/>
    <property type="match status" value="1"/>
</dbReference>
<dbReference type="InterPro" id="IPR001764">
    <property type="entry name" value="Glyco_hydro_3_N"/>
</dbReference>
<gene>
    <name evidence="6" type="ORF">MUN79_08890</name>
</gene>
<dbReference type="RefSeq" id="WP_244677334.1">
    <property type="nucleotide sequence ID" value="NZ_CP095046.1"/>
</dbReference>
<evidence type="ECO:0000256" key="1">
    <source>
        <dbReference type="ARBA" id="ARBA00005336"/>
    </source>
</evidence>
<name>A0A8T9QDT1_9BACT</name>
<dbReference type="InterPro" id="IPR036962">
    <property type="entry name" value="Glyco_hydro_3_N_sf"/>
</dbReference>
<dbReference type="EMBL" id="CP095046">
    <property type="protein sequence ID" value="UOQ73990.1"/>
    <property type="molecule type" value="Genomic_DNA"/>
</dbReference>
<evidence type="ECO:0000256" key="2">
    <source>
        <dbReference type="ARBA" id="ARBA00022801"/>
    </source>
</evidence>
<protein>
    <recommendedName>
        <fullName evidence="5">Glycoside hydrolase family 3 N-terminal domain-containing protein</fullName>
    </recommendedName>
</protein>
<keyword evidence="3" id="KW-0119">Carbohydrate metabolism</keyword>
<dbReference type="GO" id="GO:0005975">
    <property type="term" value="P:carbohydrate metabolic process"/>
    <property type="evidence" value="ECO:0007669"/>
    <property type="project" value="InterPro"/>
</dbReference>
<evidence type="ECO:0000256" key="4">
    <source>
        <dbReference type="SAM" id="MobiDB-lite"/>
    </source>
</evidence>
<keyword evidence="2" id="KW-0378">Hydrolase</keyword>
<evidence type="ECO:0000259" key="5">
    <source>
        <dbReference type="Pfam" id="PF00933"/>
    </source>
</evidence>
<dbReference type="GO" id="GO:0004553">
    <property type="term" value="F:hydrolase activity, hydrolyzing O-glycosyl compounds"/>
    <property type="evidence" value="ECO:0007669"/>
    <property type="project" value="InterPro"/>
</dbReference>
<dbReference type="PANTHER" id="PTHR42715">
    <property type="entry name" value="BETA-GLUCOSIDASE"/>
    <property type="match status" value="1"/>
</dbReference>
<organism evidence="6 7">
    <name type="scientific">Hymenobacter cellulosilyticus</name>
    <dbReference type="NCBI Taxonomy" id="2932248"/>
    <lineage>
        <taxon>Bacteria</taxon>
        <taxon>Pseudomonadati</taxon>
        <taxon>Bacteroidota</taxon>
        <taxon>Cytophagia</taxon>
        <taxon>Cytophagales</taxon>
        <taxon>Hymenobacteraceae</taxon>
        <taxon>Hymenobacter</taxon>
    </lineage>
</organism>